<organism evidence="2 3">
    <name type="scientific">Apiotrichum porosum</name>
    <dbReference type="NCBI Taxonomy" id="105984"/>
    <lineage>
        <taxon>Eukaryota</taxon>
        <taxon>Fungi</taxon>
        <taxon>Dikarya</taxon>
        <taxon>Basidiomycota</taxon>
        <taxon>Agaricomycotina</taxon>
        <taxon>Tremellomycetes</taxon>
        <taxon>Trichosporonales</taxon>
        <taxon>Trichosporonaceae</taxon>
        <taxon>Apiotrichum</taxon>
    </lineage>
</organism>
<feature type="compositionally biased region" description="Polar residues" evidence="1">
    <location>
        <begin position="243"/>
        <end position="252"/>
    </location>
</feature>
<reference evidence="2 3" key="1">
    <citation type="submission" date="2018-11" db="EMBL/GenBank/DDBJ databases">
        <title>Genome sequence of Apiotrichum porosum DSM 27194.</title>
        <authorList>
            <person name="Aliyu H."/>
            <person name="Gorte O."/>
            <person name="Ochsenreither K."/>
        </authorList>
    </citation>
    <scope>NUCLEOTIDE SEQUENCE [LARGE SCALE GENOMIC DNA]</scope>
    <source>
        <strain evidence="2 3">DSM 27194</strain>
    </source>
</reference>
<evidence type="ECO:0000313" key="3">
    <source>
        <dbReference type="Proteomes" id="UP000279236"/>
    </source>
</evidence>
<evidence type="ECO:0000313" key="2">
    <source>
        <dbReference type="EMBL" id="RSH77785.1"/>
    </source>
</evidence>
<dbReference type="RefSeq" id="XP_028472932.1">
    <property type="nucleotide sequence ID" value="XM_028618565.1"/>
</dbReference>
<name>A0A427XFX2_9TREE</name>
<feature type="compositionally biased region" description="Low complexity" evidence="1">
    <location>
        <begin position="408"/>
        <end position="441"/>
    </location>
</feature>
<dbReference type="Gene3D" id="6.10.140.1020">
    <property type="match status" value="1"/>
</dbReference>
<comment type="caution">
    <text evidence="2">The sequence shown here is derived from an EMBL/GenBank/DDBJ whole genome shotgun (WGS) entry which is preliminary data.</text>
</comment>
<evidence type="ECO:0008006" key="4">
    <source>
        <dbReference type="Google" id="ProtNLM"/>
    </source>
</evidence>
<feature type="region of interest" description="Disordered" evidence="1">
    <location>
        <begin position="220"/>
        <end position="441"/>
    </location>
</feature>
<proteinExistence type="predicted"/>
<dbReference type="EMBL" id="RSCE01000014">
    <property type="protein sequence ID" value="RSH77785.1"/>
    <property type="molecule type" value="Genomic_DNA"/>
</dbReference>
<accession>A0A427XFX2</accession>
<feature type="region of interest" description="Disordered" evidence="1">
    <location>
        <begin position="535"/>
        <end position="566"/>
    </location>
</feature>
<keyword evidence="3" id="KW-1185">Reference proteome</keyword>
<evidence type="ECO:0000256" key="1">
    <source>
        <dbReference type="SAM" id="MobiDB-lite"/>
    </source>
</evidence>
<dbReference type="AlphaFoldDB" id="A0A427XFX2"/>
<protein>
    <recommendedName>
        <fullName evidence="4">Swi5-dependent recombination DNA repair protein 1</fullName>
    </recommendedName>
</protein>
<dbReference type="Proteomes" id="UP000279236">
    <property type="component" value="Unassembled WGS sequence"/>
</dbReference>
<feature type="compositionally biased region" description="Low complexity" evidence="1">
    <location>
        <begin position="313"/>
        <end position="395"/>
    </location>
</feature>
<gene>
    <name evidence="2" type="ORF">EHS24_002845</name>
</gene>
<sequence length="649" mass="69299">MSEDTSCSALVLWRPWPFDPVPRSSPTTAIKEAPELTEIVPPSSPEVTLSVFHDAINVLQGPSSSSSTHHAPKVAVNTHYLSLIRGPQVSPSCHTIRLPPSPGLQHLPRTSISWPTSLTLPTSAHSLPYNAPINEDIVGCDPQDIVMDEPSDAAEVANQMDVDEERVPEGGGSSFTPALVTTSSYQGGDPGEHAPMTAADTVLHLSSTTPLQPVMGSWTTSDPISLSTPKRPGVFLPPKRTPVSVSDHSPNTPIAKVDQWRVGKRPGHQGSHMHNKRRSEALSEDEGSGVSTRVLKRPFRPPTRVSPFFTPNSESTTGTATDTASSSPPSARSGTSTSAFPSPTKSKSSSNSTSLSILGTPSTLSSPSISRRQSQSQSQSQSTTPSSTASTATRARVSKPFKSPTVVARSAAPSPPSIASRSSYSRSRRNPNGNANDNDPDADLVAALEARVRTLRQAVRYATAPDEDDRLARLVGVWRDAGRHVADKLFELVPRPEEREHGGVRAREPRSWGFGFGFGAYADGYDADPFIDTSTSTSTATATSEAGHRGEFVLPPDTDDPDGSEEDLDVGLGNVLKGARSVRRYGAFRPSGYGDDMVTNDTAACDDVDECNPSPDTWDRGAMLLKLGVDPGLLGFDREADDWEEIVDE</sequence>
<feature type="compositionally biased region" description="Low complexity" evidence="1">
    <location>
        <begin position="535"/>
        <end position="544"/>
    </location>
</feature>
<feature type="compositionally biased region" description="Acidic residues" evidence="1">
    <location>
        <begin position="557"/>
        <end position="566"/>
    </location>
</feature>
<feature type="compositionally biased region" description="Basic residues" evidence="1">
    <location>
        <begin position="262"/>
        <end position="277"/>
    </location>
</feature>
<dbReference type="STRING" id="105984.A0A427XFX2"/>
<dbReference type="OrthoDB" id="2576607at2759"/>
<dbReference type="GeneID" id="39587388"/>